<protein>
    <submittedName>
        <fullName evidence="1">Uncharacterized protein</fullName>
    </submittedName>
</protein>
<accession>A0A645GF87</accession>
<organism evidence="1">
    <name type="scientific">bioreactor metagenome</name>
    <dbReference type="NCBI Taxonomy" id="1076179"/>
    <lineage>
        <taxon>unclassified sequences</taxon>
        <taxon>metagenomes</taxon>
        <taxon>ecological metagenomes</taxon>
    </lineage>
</organism>
<proteinExistence type="predicted"/>
<reference evidence="1" key="1">
    <citation type="submission" date="2019-08" db="EMBL/GenBank/DDBJ databases">
        <authorList>
            <person name="Kucharzyk K."/>
            <person name="Murdoch R.W."/>
            <person name="Higgins S."/>
            <person name="Loffler F."/>
        </authorList>
    </citation>
    <scope>NUCLEOTIDE SEQUENCE</scope>
</reference>
<gene>
    <name evidence="1" type="ORF">SDC9_169826</name>
</gene>
<sequence length="88" mass="10147">MASTLLGQAIVVYRTGSATPSIIRVFSKLDVSTGYVEIFSLLLLLHEQINNKKASIHKITYLSTIVFCRLWSQMYDLLFYLRKLSRFN</sequence>
<dbReference type="EMBL" id="VSSQ01070674">
    <property type="protein sequence ID" value="MPN22443.1"/>
    <property type="molecule type" value="Genomic_DNA"/>
</dbReference>
<comment type="caution">
    <text evidence="1">The sequence shown here is derived from an EMBL/GenBank/DDBJ whole genome shotgun (WGS) entry which is preliminary data.</text>
</comment>
<dbReference type="AlphaFoldDB" id="A0A645GF87"/>
<evidence type="ECO:0000313" key="1">
    <source>
        <dbReference type="EMBL" id="MPN22443.1"/>
    </source>
</evidence>
<name>A0A645GF87_9ZZZZ</name>